<gene>
    <name evidence="2" type="ORF">BWR22_07230</name>
</gene>
<feature type="transmembrane region" description="Helical" evidence="1">
    <location>
        <begin position="56"/>
        <end position="73"/>
    </location>
</feature>
<evidence type="ECO:0000313" key="3">
    <source>
        <dbReference type="Proteomes" id="UP000187506"/>
    </source>
</evidence>
<dbReference type="Proteomes" id="UP000187506">
    <property type="component" value="Chromosome"/>
</dbReference>
<dbReference type="KEGG" id="lvn:BWR22_07230"/>
<keyword evidence="1" id="KW-1133">Transmembrane helix</keyword>
<sequence>MKDDKLHQLFEKFQHDFDVETPNHGHKNRFLEKLNAQNNTQTIVAEKTNKNLWKPFLGIAATIVLLITLAFSFNTEPKIQDLASVSPEMANTQNFFTSVIAEELEKINSERTPETEALIKDAMSQMEILEIEYSQLKIDLTESGNDKRVIHAMIDNFWNRINILKSVLENIEGIKTFKLNTDETINTI</sequence>
<keyword evidence="3" id="KW-1185">Reference proteome</keyword>
<keyword evidence="1" id="KW-0812">Transmembrane</keyword>
<evidence type="ECO:0008006" key="4">
    <source>
        <dbReference type="Google" id="ProtNLM"/>
    </source>
</evidence>
<dbReference type="AlphaFoldDB" id="A0AAC9LKI2"/>
<keyword evidence="1" id="KW-0472">Membrane</keyword>
<protein>
    <recommendedName>
        <fullName evidence="4">DUF4179 domain-containing protein</fullName>
    </recommendedName>
</protein>
<reference evidence="2 3" key="1">
    <citation type="submission" date="2017-01" db="EMBL/GenBank/DDBJ databases">
        <title>Complete genome of Lacinutrix venerupis DOK2-8 isolated from seawater in Dokdo.</title>
        <authorList>
            <person name="Chi W.-J."/>
            <person name="Kim J.H."/>
        </authorList>
    </citation>
    <scope>NUCLEOTIDE SEQUENCE [LARGE SCALE GENOMIC DNA]</scope>
    <source>
        <strain evidence="2 3">DOK2-8</strain>
    </source>
</reference>
<dbReference type="EMBL" id="CP019352">
    <property type="protein sequence ID" value="APY00109.1"/>
    <property type="molecule type" value="Genomic_DNA"/>
</dbReference>
<name>A0AAC9LKI2_9FLAO</name>
<evidence type="ECO:0000256" key="1">
    <source>
        <dbReference type="SAM" id="Phobius"/>
    </source>
</evidence>
<dbReference type="RefSeq" id="WP_076733010.1">
    <property type="nucleotide sequence ID" value="NZ_CP019352.1"/>
</dbReference>
<proteinExistence type="predicted"/>
<accession>A0AAC9LKI2</accession>
<evidence type="ECO:0000313" key="2">
    <source>
        <dbReference type="EMBL" id="APY00109.1"/>
    </source>
</evidence>
<organism evidence="2 3">
    <name type="scientific">Lacinutrix venerupis</name>
    <dbReference type="NCBI Taxonomy" id="1486034"/>
    <lineage>
        <taxon>Bacteria</taxon>
        <taxon>Pseudomonadati</taxon>
        <taxon>Bacteroidota</taxon>
        <taxon>Flavobacteriia</taxon>
        <taxon>Flavobacteriales</taxon>
        <taxon>Flavobacteriaceae</taxon>
        <taxon>Lacinutrix</taxon>
    </lineage>
</organism>